<dbReference type="PROSITE" id="PS51257">
    <property type="entry name" value="PROKAR_LIPOPROTEIN"/>
    <property type="match status" value="1"/>
</dbReference>
<dbReference type="PANTHER" id="PTHR13887">
    <property type="entry name" value="GLUTATHIONE S-TRANSFERASE KAPPA"/>
    <property type="match status" value="1"/>
</dbReference>
<organism evidence="4 5">
    <name type="scientific">Aurantiacibacter spongiae</name>
    <dbReference type="NCBI Taxonomy" id="2488860"/>
    <lineage>
        <taxon>Bacteria</taxon>
        <taxon>Pseudomonadati</taxon>
        <taxon>Pseudomonadota</taxon>
        <taxon>Alphaproteobacteria</taxon>
        <taxon>Sphingomonadales</taxon>
        <taxon>Erythrobacteraceae</taxon>
        <taxon>Aurantiacibacter</taxon>
    </lineage>
</organism>
<dbReference type="AlphaFoldDB" id="A0A3N5DCU4"/>
<dbReference type="Gene3D" id="3.40.30.10">
    <property type="entry name" value="Glutaredoxin"/>
    <property type="match status" value="1"/>
</dbReference>
<dbReference type="InterPro" id="IPR012336">
    <property type="entry name" value="Thioredoxin-like_fold"/>
</dbReference>
<feature type="domain" description="Thioredoxin-like fold" evidence="3">
    <location>
        <begin position="57"/>
        <end position="242"/>
    </location>
</feature>
<dbReference type="Gene3D" id="1.10.40.110">
    <property type="match status" value="1"/>
</dbReference>
<comment type="caution">
    <text evidence="4">The sequence shown here is derived from an EMBL/GenBank/DDBJ whole genome shotgun (WGS) entry which is preliminary data.</text>
</comment>
<feature type="signal peptide" evidence="2">
    <location>
        <begin position="1"/>
        <end position="23"/>
    </location>
</feature>
<reference evidence="4 5" key="1">
    <citation type="submission" date="2018-11" db="EMBL/GenBank/DDBJ databases">
        <title>Erythrobacter spongiae sp. nov., isolated from a marine sponge.</title>
        <authorList>
            <person name="Zhuang L."/>
            <person name="Luo L."/>
        </authorList>
    </citation>
    <scope>NUCLEOTIDE SEQUENCE [LARGE SCALE GENOMIC DNA]</scope>
    <source>
        <strain evidence="4 5">HN-E23</strain>
    </source>
</reference>
<proteinExistence type="inferred from homology"/>
<name>A0A3N5DCU4_9SPHN</name>
<evidence type="ECO:0000256" key="1">
    <source>
        <dbReference type="ARBA" id="ARBA00005791"/>
    </source>
</evidence>
<evidence type="ECO:0000256" key="2">
    <source>
        <dbReference type="SAM" id="SignalP"/>
    </source>
</evidence>
<feature type="chain" id="PRO_5018209719" evidence="2">
    <location>
        <begin position="24"/>
        <end position="257"/>
    </location>
</feature>
<evidence type="ECO:0000313" key="4">
    <source>
        <dbReference type="EMBL" id="RPF72658.1"/>
    </source>
</evidence>
<dbReference type="OrthoDB" id="8478320at2"/>
<keyword evidence="2" id="KW-0732">Signal</keyword>
<comment type="similarity">
    <text evidence="1">Belongs to the thioredoxin family. DsbA subfamily.</text>
</comment>
<evidence type="ECO:0000313" key="5">
    <source>
        <dbReference type="Proteomes" id="UP000275232"/>
    </source>
</evidence>
<sequence>MNTRRILTAALAAPLVLALAACADDAATADAVSGDPVAAVPAPAGQAWTDTVSRTEEGGWLVGNPDAPIKLVEYGSLTCPGCAAFSAEGSTPLMQDYVDTGRVSYELRSFLIHGVPDLVLTRMLECADPTAAVPLADQIWAKLHDERAYVFQTDNQAALEQANSLPPERRLPALAEVSGTLDWFAARGISRDQAQACLSDTAAADRLAEVTQNAADAQNVGGTPTFFLNGRELETTPGTSTWTQVEAALQRAGARDS</sequence>
<dbReference type="PANTHER" id="PTHR13887:SF56">
    <property type="entry name" value="THIOREDOXIN-LIKE REDUCTASE RV2466C"/>
    <property type="match status" value="1"/>
</dbReference>
<dbReference type="GO" id="GO:0016853">
    <property type="term" value="F:isomerase activity"/>
    <property type="evidence" value="ECO:0007669"/>
    <property type="project" value="UniProtKB-KW"/>
</dbReference>
<dbReference type="Proteomes" id="UP000275232">
    <property type="component" value="Unassembled WGS sequence"/>
</dbReference>
<evidence type="ECO:0000259" key="3">
    <source>
        <dbReference type="Pfam" id="PF13462"/>
    </source>
</evidence>
<dbReference type="EMBL" id="RPFZ01000001">
    <property type="protein sequence ID" value="RPF72658.1"/>
    <property type="molecule type" value="Genomic_DNA"/>
</dbReference>
<protein>
    <submittedName>
        <fullName evidence="4">Protein-disulfide isomerase</fullName>
    </submittedName>
</protein>
<accession>A0A3N5DCU4</accession>
<dbReference type="SUPFAM" id="SSF52833">
    <property type="entry name" value="Thioredoxin-like"/>
    <property type="match status" value="1"/>
</dbReference>
<dbReference type="InterPro" id="IPR036249">
    <property type="entry name" value="Thioredoxin-like_sf"/>
</dbReference>
<dbReference type="Pfam" id="PF13462">
    <property type="entry name" value="Thioredoxin_4"/>
    <property type="match status" value="1"/>
</dbReference>
<gene>
    <name evidence="4" type="ORF">EG799_03600</name>
</gene>
<keyword evidence="5" id="KW-1185">Reference proteome</keyword>
<keyword evidence="4" id="KW-0413">Isomerase</keyword>